<dbReference type="Proteomes" id="UP001597119">
    <property type="component" value="Unassembled WGS sequence"/>
</dbReference>
<keyword evidence="4" id="KW-1185">Reference proteome</keyword>
<evidence type="ECO:0000313" key="4">
    <source>
        <dbReference type="Proteomes" id="UP001597119"/>
    </source>
</evidence>
<name>A0ABD6CHN0_9EURY</name>
<dbReference type="EMBL" id="JBHUDJ010000014">
    <property type="protein sequence ID" value="MFD1589105.1"/>
    <property type="molecule type" value="Genomic_DNA"/>
</dbReference>
<feature type="domain" description="DUF7344" evidence="2">
    <location>
        <begin position="38"/>
        <end position="117"/>
    </location>
</feature>
<protein>
    <recommendedName>
        <fullName evidence="2">DUF7344 domain-containing protein</fullName>
    </recommendedName>
</protein>
<organism evidence="3 4">
    <name type="scientific">Halorientalis brevis</name>
    <dbReference type="NCBI Taxonomy" id="1126241"/>
    <lineage>
        <taxon>Archaea</taxon>
        <taxon>Methanobacteriati</taxon>
        <taxon>Methanobacteriota</taxon>
        <taxon>Stenosarchaea group</taxon>
        <taxon>Halobacteria</taxon>
        <taxon>Halobacteriales</taxon>
        <taxon>Haloarculaceae</taxon>
        <taxon>Halorientalis</taxon>
    </lineage>
</organism>
<evidence type="ECO:0000259" key="2">
    <source>
        <dbReference type="Pfam" id="PF24035"/>
    </source>
</evidence>
<sequence>MSGATQEPVSGRGAGVGPDSPSTVESETAQSLRREDAFEVLSNARRRHVIHYLLQQEDRVTLRDLSEQIAAWENDVEPVDVSSKQRKRVYTALRQSHLPKLDDKEIVHFDADRGTVQPTDRLSDLKVYMEVVPEHEIPWSHYYSGIGVISACVTVLSWTGLVPFSELPGHLLAGLTAGLVLVSGLVHAYETQKSHLGSDGPPPECRR</sequence>
<evidence type="ECO:0000256" key="1">
    <source>
        <dbReference type="SAM" id="MobiDB-lite"/>
    </source>
</evidence>
<dbReference type="InterPro" id="IPR055768">
    <property type="entry name" value="DUF7344"/>
</dbReference>
<gene>
    <name evidence="3" type="ORF">ACFR9U_19160</name>
</gene>
<proteinExistence type="predicted"/>
<dbReference type="AlphaFoldDB" id="A0ABD6CHN0"/>
<dbReference type="Pfam" id="PF24035">
    <property type="entry name" value="DUF7344"/>
    <property type="match status" value="1"/>
</dbReference>
<dbReference type="RefSeq" id="WP_247378753.1">
    <property type="nucleotide sequence ID" value="NZ_JALLGV010000005.1"/>
</dbReference>
<reference evidence="3 4" key="1">
    <citation type="journal article" date="2019" name="Int. J. Syst. Evol. Microbiol.">
        <title>The Global Catalogue of Microorganisms (GCM) 10K type strain sequencing project: providing services to taxonomists for standard genome sequencing and annotation.</title>
        <authorList>
            <consortium name="The Broad Institute Genomics Platform"/>
            <consortium name="The Broad Institute Genome Sequencing Center for Infectious Disease"/>
            <person name="Wu L."/>
            <person name="Ma J."/>
        </authorList>
    </citation>
    <scope>NUCLEOTIDE SEQUENCE [LARGE SCALE GENOMIC DNA]</scope>
    <source>
        <strain evidence="3 4">CGMCC 1.12125</strain>
    </source>
</reference>
<feature type="compositionally biased region" description="Polar residues" evidence="1">
    <location>
        <begin position="20"/>
        <end position="31"/>
    </location>
</feature>
<feature type="region of interest" description="Disordered" evidence="1">
    <location>
        <begin position="1"/>
        <end position="34"/>
    </location>
</feature>
<evidence type="ECO:0000313" key="3">
    <source>
        <dbReference type="EMBL" id="MFD1589105.1"/>
    </source>
</evidence>
<accession>A0ABD6CHN0</accession>
<comment type="caution">
    <text evidence="3">The sequence shown here is derived from an EMBL/GenBank/DDBJ whole genome shotgun (WGS) entry which is preliminary data.</text>
</comment>